<dbReference type="InterPro" id="IPR027417">
    <property type="entry name" value="P-loop_NTPase"/>
</dbReference>
<dbReference type="Pfam" id="PF00580">
    <property type="entry name" value="UvrD-helicase"/>
    <property type="match status" value="1"/>
</dbReference>
<evidence type="ECO:0000256" key="3">
    <source>
        <dbReference type="ARBA" id="ARBA00022806"/>
    </source>
</evidence>
<feature type="compositionally biased region" description="Low complexity" evidence="6">
    <location>
        <begin position="817"/>
        <end position="831"/>
    </location>
</feature>
<keyword evidence="4" id="KW-0067">ATP-binding</keyword>
<proteinExistence type="predicted"/>
<keyword evidence="2" id="KW-0378">Hydrolase</keyword>
<evidence type="ECO:0000256" key="2">
    <source>
        <dbReference type="ARBA" id="ARBA00022801"/>
    </source>
</evidence>
<dbReference type="InterPro" id="IPR013986">
    <property type="entry name" value="DExx_box_DNA_helicase_dom_sf"/>
</dbReference>
<evidence type="ECO:0000256" key="4">
    <source>
        <dbReference type="ARBA" id="ARBA00022840"/>
    </source>
</evidence>
<dbReference type="InterPro" id="IPR039904">
    <property type="entry name" value="TRANK1"/>
</dbReference>
<dbReference type="EMBL" id="JAPMOS010000066">
    <property type="protein sequence ID" value="KAJ4456572.1"/>
    <property type="molecule type" value="Genomic_DNA"/>
</dbReference>
<dbReference type="InterPro" id="IPR014016">
    <property type="entry name" value="UvrD-like_ATP-bd"/>
</dbReference>
<dbReference type="SUPFAM" id="SSF52540">
    <property type="entry name" value="P-loop containing nucleoside triphosphate hydrolases"/>
    <property type="match status" value="1"/>
</dbReference>
<feature type="region of interest" description="Disordered" evidence="6">
    <location>
        <begin position="789"/>
        <end position="831"/>
    </location>
</feature>
<feature type="region of interest" description="Disordered" evidence="6">
    <location>
        <begin position="1749"/>
        <end position="1771"/>
    </location>
</feature>
<feature type="compositionally biased region" description="Basic and acidic residues" evidence="6">
    <location>
        <begin position="353"/>
        <end position="365"/>
    </location>
</feature>
<feature type="compositionally biased region" description="Acidic residues" evidence="6">
    <location>
        <begin position="803"/>
        <end position="816"/>
    </location>
</feature>
<keyword evidence="1" id="KW-0547">Nucleotide-binding</keyword>
<evidence type="ECO:0000259" key="7">
    <source>
        <dbReference type="PROSITE" id="PS50103"/>
    </source>
</evidence>
<evidence type="ECO:0000313" key="8">
    <source>
        <dbReference type="EMBL" id="KAJ4456572.1"/>
    </source>
</evidence>
<feature type="region of interest" description="Disordered" evidence="6">
    <location>
        <begin position="1"/>
        <end position="29"/>
    </location>
</feature>
<feature type="compositionally biased region" description="Pro residues" evidence="6">
    <location>
        <begin position="342"/>
        <end position="352"/>
    </location>
</feature>
<dbReference type="InterPro" id="IPR000571">
    <property type="entry name" value="Znf_CCCH"/>
</dbReference>
<reference evidence="8" key="1">
    <citation type="journal article" date="2022" name="bioRxiv">
        <title>Genomics of Preaxostyla Flagellates Illuminates Evolutionary Transitions and the Path Towards Mitochondrial Loss.</title>
        <authorList>
            <person name="Novak L.V.F."/>
            <person name="Treitli S.C."/>
            <person name="Pyrih J."/>
            <person name="Halakuc P."/>
            <person name="Pipaliya S.V."/>
            <person name="Vacek V."/>
            <person name="Brzon O."/>
            <person name="Soukal P."/>
            <person name="Eme L."/>
            <person name="Dacks J.B."/>
            <person name="Karnkowska A."/>
            <person name="Elias M."/>
            <person name="Hampl V."/>
        </authorList>
    </citation>
    <scope>NUCLEOTIDE SEQUENCE</scope>
    <source>
        <strain evidence="8">RCP-MX</strain>
    </source>
</reference>
<keyword evidence="8" id="KW-0540">Nuclease</keyword>
<comment type="caution">
    <text evidence="8">The sequence shown here is derived from an EMBL/GenBank/DDBJ whole genome shotgun (WGS) entry which is preliminary data.</text>
</comment>
<keyword evidence="3" id="KW-0347">Helicase</keyword>
<keyword evidence="5" id="KW-0863">Zinc-finger</keyword>
<keyword evidence="8" id="KW-0255">Endonuclease</keyword>
<dbReference type="SUPFAM" id="SSF48452">
    <property type="entry name" value="TPR-like"/>
    <property type="match status" value="1"/>
</dbReference>
<dbReference type="PANTHER" id="PTHR21529">
    <property type="entry name" value="MAMMARY TURMOR VIRUS RECEPTOR HOMOLOG 1, 2 MTVR1, 2"/>
    <property type="match status" value="1"/>
</dbReference>
<dbReference type="Gene3D" id="1.10.10.160">
    <property type="match status" value="1"/>
</dbReference>
<dbReference type="PROSITE" id="PS50103">
    <property type="entry name" value="ZF_C3H1"/>
    <property type="match status" value="1"/>
</dbReference>
<dbReference type="Proteomes" id="UP001141327">
    <property type="component" value="Unassembled WGS sequence"/>
</dbReference>
<gene>
    <name evidence="8" type="ORF">PAPYR_8138</name>
</gene>
<keyword evidence="5" id="KW-0479">Metal-binding</keyword>
<accession>A0ABQ8UFV7</accession>
<dbReference type="InterPro" id="IPR011990">
    <property type="entry name" value="TPR-like_helical_dom_sf"/>
</dbReference>
<name>A0ABQ8UFV7_9EUKA</name>
<feature type="region of interest" description="Disordered" evidence="6">
    <location>
        <begin position="1973"/>
        <end position="2000"/>
    </location>
</feature>
<sequence length="2000" mass="222576">MNGATGPVGATPTPAGSIEDQPLREDDDEEAALWQRMPATLRLDEPIRPDQFPLFLTTRRLLMLLDASLDPEQRFFYPSSATAAGKQEEQETLAGWLLDTEADDAEEEDEADESDEALDAAAGHQFRERDEVTEERFSEEFWPRMDERARAALSSSIVWREITSVIKGGSFRRERLGRSKYWGTFLQRRCSEEEYLAMAAKRAGSDLTERERSIVYQLFKRYEAMRRHRRMWDLNDLVFHLYTQIMATLKNLGHPFLLTFHTIFIDEVQDMTKAQIALMGFLCANPTSYTFVGDTAQTIASGVGFRFEDLRALFYALYVLDPTVEDPSAACEPASARGSAPPVEPAPAPPPTERSKSHSRSDSKQGRSQPGRISPPSAPQPSLPAPPPPRAATARTRQLESSFAPLYQLTHNFRTHKGVIGVAAALTAAMLHFFPNSIDALQPETAEKEGDKPIFLRATTQETLLVNLFGNGASNREISFGAEQVIIVRTPERKRLLQKSLKGSALVLTILESKGLEFNDVLVYDFFSDSSLGSGWRTLYNLMAENGFPCPSPMAFDAHRHHRLSSELKFLYVAVTRARSHLWLFDEDPELRRPFMDLMEASKLMNIVDEIAADGAVASALSSTSSDAAAFIRKGHELFARHLYSEARQFFLRGGDHAKATHALAASHRADARRHPRGSPASLKSFHQAATLYQGIGVYDKAAQCFRDARMYLPAAHLFAKVGSHDAASECFIKAHRYTQAADELFRAGTRSSVEKALFCLHKVHQYERGFAILGTICPTDGRGALDLGDLHVNPHAPAPEDVPADSEEGVPDFDDSPSASPAPAAPGPATAAAVAATASLPPSDDAIHRIANPAQLAAGIALTMHERRELVEYFVRRAVAVTEQARKEGVLLDASEETPEAEESPQEDTTTVDDAAQAESVQVAAQKRIFDYLGRLPYDKQRALLEDEHMPEMLFQLLVRNGQIEEAAKIEVEQLGRRADAARLLDQYGDAVAATDPVKAHTLWRQAAAILCPDVEPTLIPIHERFTFFARDLAKTGVPTLLAQALTPPTPPYIKLAPDDAQKVDQLRFLANKLYPPETCAEALARSAVYAMSSPTLSSRLCRRSDTEYRYLALLIAEANASCSGPPAAYMDDCGSGVQEMIRFYGAHWQANPFQIESGSRSIADVERFWGHLLALEQETVTVILGQDRHQLAFFDRLTVLTSRWVAFVKAATAHARALQRKCLQGGDTGCDEMRLMCRIFGIDFAGRTVGTLPASSRALLVGDIDNAPTAPAPAPTKATASMSLFEFTRRCIRWLCGLGWNALPFFGRVVSEASQVYYPRLPCPSLFRFGQCQAGSACPFSHQPLPHPREPLNELRLLAGDIYVLMEDCMRLAETVSMRSDPTTRTLCEVGLKETSRRLFEAFFYLMAFQYLPQDTYNLRQRIRDQNLLAPYARWLASDDKHGTRRDEWARRLMFNMTGIGEGGLPDPRRDRVDLARMTSLERLRLSWLVEKEAVAMLKSAGSHTGPGLSHYNYALYCRFQALLDGPSDMFLPSHIYYPLLESTLIMMLAARGPQLTALRLPAWLACDAFDFAHSELFLGALATPHAPGDFRRLFELLPDLFLLLAKGCPQALPHVLLSFRIATFLAVLFSNGAFNGIPNWRLVTFFRQFHAVLPVCAGTGAPLPRYLSPRRFLEDWLTTLPPGLGRLHHLYNPLATEPSSPDSIPLVQPPGVAITTPLPLAQEADESLFSLERLVAQLQSVASKAAEASTPIGEQEQEQEQEQEEEEVASAAVDLQRLADAALEAHQLEAEAATATVLIQHVVLPPVLRPLFVRWVRSWRRKQCALSPDELARRQLRRALERVAAPGTSAALNAYVDLYGECRVPEVRSRLLDVRQRVDTLRQEAVEAIRKRILARTADEEDDDCALQDAGRALLRDIDEADQRLNLAEHPEVHCDFNQARLRSLASEAGRIAQRAQAFVDRLRGIIDRKPRKPDIQFTAPPIADPRQGDRRHQRRR</sequence>
<dbReference type="PANTHER" id="PTHR21529:SF4">
    <property type="entry name" value="TPR AND ANKYRIN REPEAT-CONTAINING PROTEIN 1"/>
    <property type="match status" value="1"/>
</dbReference>
<feature type="compositionally biased region" description="Acidic residues" evidence="6">
    <location>
        <begin position="1758"/>
        <end position="1771"/>
    </location>
</feature>
<dbReference type="Gene3D" id="3.40.50.300">
    <property type="entry name" value="P-loop containing nucleotide triphosphate hydrolases"/>
    <property type="match status" value="2"/>
</dbReference>
<feature type="zinc finger region" description="C3H1-type" evidence="5">
    <location>
        <begin position="1319"/>
        <end position="1347"/>
    </location>
</feature>
<dbReference type="GO" id="GO:0004519">
    <property type="term" value="F:endonuclease activity"/>
    <property type="evidence" value="ECO:0007669"/>
    <property type="project" value="UniProtKB-KW"/>
</dbReference>
<feature type="region of interest" description="Disordered" evidence="6">
    <location>
        <begin position="329"/>
        <end position="397"/>
    </location>
</feature>
<feature type="domain" description="C3H1-type" evidence="7">
    <location>
        <begin position="1319"/>
        <end position="1347"/>
    </location>
</feature>
<organism evidence="8 9">
    <name type="scientific">Paratrimastix pyriformis</name>
    <dbReference type="NCBI Taxonomy" id="342808"/>
    <lineage>
        <taxon>Eukaryota</taxon>
        <taxon>Metamonada</taxon>
        <taxon>Preaxostyla</taxon>
        <taxon>Paratrimastigidae</taxon>
        <taxon>Paratrimastix</taxon>
    </lineage>
</organism>
<feature type="compositionally biased region" description="Acidic residues" evidence="6">
    <location>
        <begin position="895"/>
        <end position="907"/>
    </location>
</feature>
<keyword evidence="9" id="KW-1185">Reference proteome</keyword>
<evidence type="ECO:0000256" key="1">
    <source>
        <dbReference type="ARBA" id="ARBA00022741"/>
    </source>
</evidence>
<keyword evidence="5" id="KW-0862">Zinc</keyword>
<evidence type="ECO:0000256" key="5">
    <source>
        <dbReference type="PROSITE-ProRule" id="PRU00723"/>
    </source>
</evidence>
<evidence type="ECO:0000313" key="9">
    <source>
        <dbReference type="Proteomes" id="UP001141327"/>
    </source>
</evidence>
<evidence type="ECO:0000256" key="6">
    <source>
        <dbReference type="SAM" id="MobiDB-lite"/>
    </source>
</evidence>
<protein>
    <submittedName>
        <fullName evidence="8">tRNA-splicing endonuclease positive effector</fullName>
    </submittedName>
</protein>
<feature type="compositionally biased region" description="Pro residues" evidence="6">
    <location>
        <begin position="376"/>
        <end position="390"/>
    </location>
</feature>
<feature type="region of interest" description="Disordered" evidence="6">
    <location>
        <begin position="893"/>
        <end position="913"/>
    </location>
</feature>